<evidence type="ECO:0000313" key="1">
    <source>
        <dbReference type="EMBL" id="MBT0663525.1"/>
    </source>
</evidence>
<comment type="caution">
    <text evidence="1">The sequence shown here is derived from an EMBL/GenBank/DDBJ whole genome shotgun (WGS) entry which is preliminary data.</text>
</comment>
<sequence>MSTTIEQLRNLVNSYPSQSEGRKAIGEVLDILVDHLATLSAARESKCAK</sequence>
<organism evidence="1 2">
    <name type="scientific">Geoanaerobacter pelophilus</name>
    <dbReference type="NCBI Taxonomy" id="60036"/>
    <lineage>
        <taxon>Bacteria</taxon>
        <taxon>Pseudomonadati</taxon>
        <taxon>Thermodesulfobacteriota</taxon>
        <taxon>Desulfuromonadia</taxon>
        <taxon>Geobacterales</taxon>
        <taxon>Geobacteraceae</taxon>
        <taxon>Geoanaerobacter</taxon>
    </lineage>
</organism>
<gene>
    <name evidence="1" type="ORF">KI809_04340</name>
</gene>
<name>A0AAW4L150_9BACT</name>
<keyword evidence="2" id="KW-1185">Reference proteome</keyword>
<reference evidence="1 2" key="1">
    <citation type="submission" date="2021-05" db="EMBL/GenBank/DDBJ databases">
        <title>The draft genome of Geobacter pelophilus DSM 12255.</title>
        <authorList>
            <person name="Xu Z."/>
            <person name="Masuda Y."/>
            <person name="Itoh H."/>
            <person name="Senoo K."/>
        </authorList>
    </citation>
    <scope>NUCLEOTIDE SEQUENCE [LARGE SCALE GENOMIC DNA]</scope>
    <source>
        <strain evidence="1 2">DSM 12255</strain>
    </source>
</reference>
<evidence type="ECO:0000313" key="2">
    <source>
        <dbReference type="Proteomes" id="UP000811899"/>
    </source>
</evidence>
<proteinExistence type="predicted"/>
<accession>A0AAW4L150</accession>
<protein>
    <submittedName>
        <fullName evidence="1">Uncharacterized protein</fullName>
    </submittedName>
</protein>
<dbReference type="EMBL" id="JAHCVJ010000001">
    <property type="protein sequence ID" value="MBT0663525.1"/>
    <property type="molecule type" value="Genomic_DNA"/>
</dbReference>
<dbReference type="Proteomes" id="UP000811899">
    <property type="component" value="Unassembled WGS sequence"/>
</dbReference>
<dbReference type="AlphaFoldDB" id="A0AAW4L150"/>
<dbReference type="RefSeq" id="WP_214170257.1">
    <property type="nucleotide sequence ID" value="NZ_JAHCVJ010000001.1"/>
</dbReference>